<dbReference type="InterPro" id="IPR036388">
    <property type="entry name" value="WH-like_DNA-bd_sf"/>
</dbReference>
<organism evidence="6 7">
    <name type="scientific">Phocicoccus schoeneichii</name>
    <dbReference type="NCBI Taxonomy" id="1812261"/>
    <lineage>
        <taxon>Bacteria</taxon>
        <taxon>Bacillati</taxon>
        <taxon>Bacillota</taxon>
        <taxon>Bacilli</taxon>
        <taxon>Bacillales</taxon>
        <taxon>Salinicoccaceae</taxon>
        <taxon>Phocicoccus</taxon>
    </lineage>
</organism>
<evidence type="ECO:0000313" key="6">
    <source>
        <dbReference type="EMBL" id="CAD2075165.1"/>
    </source>
</evidence>
<dbReference type="GO" id="GO:0046914">
    <property type="term" value="F:transition metal ion binding"/>
    <property type="evidence" value="ECO:0007669"/>
    <property type="project" value="InterPro"/>
</dbReference>
<dbReference type="EMBL" id="CAJEWE010000008">
    <property type="protein sequence ID" value="CAD2075165.1"/>
    <property type="molecule type" value="Genomic_DNA"/>
</dbReference>
<comment type="similarity">
    <text evidence="1">Belongs to the DtxR/MntR family.</text>
</comment>
<dbReference type="InterPro" id="IPR036390">
    <property type="entry name" value="WH_DNA-bd_sf"/>
</dbReference>
<dbReference type="InterPro" id="IPR038157">
    <property type="entry name" value="FeoA_core_dom"/>
</dbReference>
<dbReference type="Gene3D" id="2.30.30.90">
    <property type="match status" value="1"/>
</dbReference>
<name>A0A6V7RBV3_9BACL</name>
<reference evidence="6 7" key="1">
    <citation type="submission" date="2020-07" db="EMBL/GenBank/DDBJ databases">
        <authorList>
            <person name="Criscuolo A."/>
        </authorList>
    </citation>
    <scope>NUCLEOTIDE SEQUENCE [LARGE SCALE GENOMIC DNA]</scope>
    <source>
        <strain evidence="7">CIP 111030</strain>
    </source>
</reference>
<dbReference type="GO" id="GO:0003700">
    <property type="term" value="F:DNA-binding transcription factor activity"/>
    <property type="evidence" value="ECO:0007669"/>
    <property type="project" value="InterPro"/>
</dbReference>
<dbReference type="InterPro" id="IPR001367">
    <property type="entry name" value="Fe_dep_repressor"/>
</dbReference>
<protein>
    <submittedName>
        <fullName evidence="6">Iron-dependent repressor IdeR</fullName>
    </submittedName>
</protein>
<evidence type="ECO:0000259" key="5">
    <source>
        <dbReference type="PROSITE" id="PS50944"/>
    </source>
</evidence>
<keyword evidence="7" id="KW-1185">Reference proteome</keyword>
<comment type="caution">
    <text evidence="6">The sequence shown here is derived from an EMBL/GenBank/DDBJ whole genome shotgun (WGS) entry which is preliminary data.</text>
</comment>
<gene>
    <name evidence="6" type="primary">ideR</name>
    <name evidence="6" type="ORF">JEOSCH030_00813</name>
</gene>
<keyword evidence="4" id="KW-0804">Transcription</keyword>
<dbReference type="GO" id="GO:0003677">
    <property type="term" value="F:DNA binding"/>
    <property type="evidence" value="ECO:0007669"/>
    <property type="project" value="UniProtKB-KW"/>
</dbReference>
<dbReference type="InterPro" id="IPR036421">
    <property type="entry name" value="Fe_dep_repressor_sf"/>
</dbReference>
<evidence type="ECO:0000256" key="1">
    <source>
        <dbReference type="ARBA" id="ARBA00007871"/>
    </source>
</evidence>
<dbReference type="RefSeq" id="WP_186086538.1">
    <property type="nucleotide sequence ID" value="NZ_BMDB01000005.1"/>
</dbReference>
<dbReference type="SMART" id="SM00529">
    <property type="entry name" value="HTH_DTXR"/>
    <property type="match status" value="1"/>
</dbReference>
<dbReference type="Proteomes" id="UP000521032">
    <property type="component" value="Unassembled WGS sequence"/>
</dbReference>
<dbReference type="Pfam" id="PF01325">
    <property type="entry name" value="Fe_dep_repress"/>
    <property type="match status" value="1"/>
</dbReference>
<dbReference type="InterPro" id="IPR050536">
    <property type="entry name" value="DtxR_MntR_Metal-Reg"/>
</dbReference>
<evidence type="ECO:0000256" key="2">
    <source>
        <dbReference type="ARBA" id="ARBA00023015"/>
    </source>
</evidence>
<proteinExistence type="inferred from homology"/>
<sequence length="218" mass="25197">MSPTREDYLKIIYELGGRVTRVPNKEIAKKLGISPPTVTEMMHTLVSMGWIEYVPYRGSMLTENGVEEAKKLIHKHRLWEVFLVEHLGFSLEEVHDEAEVLEHATSDTLANKLYHFLGKPDYCPHGGAISFKKIEEQDNEAIPLPEVGKGVRVKILRHVNEEKLLVYFKNHNLNLLDIIIVKEFDKSLDLLHIYNETNGEDVYISEKTSHYIFVKKED</sequence>
<feature type="domain" description="HTH dtxR-type" evidence="5">
    <location>
        <begin position="1"/>
        <end position="62"/>
    </location>
</feature>
<dbReference type="Gene3D" id="1.10.10.10">
    <property type="entry name" value="Winged helix-like DNA-binding domain superfamily/Winged helix DNA-binding domain"/>
    <property type="match status" value="1"/>
</dbReference>
<dbReference type="InterPro" id="IPR022689">
    <property type="entry name" value="Iron_dep_repressor"/>
</dbReference>
<dbReference type="SUPFAM" id="SSF46785">
    <property type="entry name" value="Winged helix' DNA-binding domain"/>
    <property type="match status" value="1"/>
</dbReference>
<evidence type="ECO:0000256" key="3">
    <source>
        <dbReference type="ARBA" id="ARBA00023125"/>
    </source>
</evidence>
<keyword evidence="2" id="KW-0805">Transcription regulation</keyword>
<keyword evidence="3" id="KW-0238">DNA-binding</keyword>
<dbReference type="GO" id="GO:0046983">
    <property type="term" value="F:protein dimerization activity"/>
    <property type="evidence" value="ECO:0007669"/>
    <property type="project" value="InterPro"/>
</dbReference>
<evidence type="ECO:0000256" key="4">
    <source>
        <dbReference type="ARBA" id="ARBA00023163"/>
    </source>
</evidence>
<dbReference type="PANTHER" id="PTHR33238">
    <property type="entry name" value="IRON (METAL) DEPENDENT REPRESSOR, DTXR FAMILY"/>
    <property type="match status" value="1"/>
</dbReference>
<accession>A0A6V7RBV3</accession>
<dbReference type="PANTHER" id="PTHR33238:SF7">
    <property type="entry name" value="IRON-DEPENDENT TRANSCRIPTIONAL REGULATOR"/>
    <property type="match status" value="1"/>
</dbReference>
<dbReference type="Pfam" id="PF02742">
    <property type="entry name" value="Fe_dep_repr_C"/>
    <property type="match status" value="1"/>
</dbReference>
<dbReference type="PROSITE" id="PS50944">
    <property type="entry name" value="HTH_DTXR"/>
    <property type="match status" value="1"/>
</dbReference>
<evidence type="ECO:0000313" key="7">
    <source>
        <dbReference type="Proteomes" id="UP000521032"/>
    </source>
</evidence>
<dbReference type="AlphaFoldDB" id="A0A6V7RBV3"/>
<dbReference type="InterPro" id="IPR022687">
    <property type="entry name" value="HTH_DTXR"/>
</dbReference>
<dbReference type="SUPFAM" id="SSF47979">
    <property type="entry name" value="Iron-dependent repressor protein, dimerization domain"/>
    <property type="match status" value="1"/>
</dbReference>